<dbReference type="Proteomes" id="UP000017980">
    <property type="component" value="Unassembled WGS sequence"/>
</dbReference>
<accession>R5X6C5</accession>
<dbReference type="EMBL" id="CBBD010000050">
    <property type="protein sequence ID" value="CDA11223.1"/>
    <property type="molecule type" value="Genomic_DNA"/>
</dbReference>
<dbReference type="AlphaFoldDB" id="R5X6C5"/>
<dbReference type="RefSeq" id="WP_022072380.1">
    <property type="nucleotide sequence ID" value="NZ_HF999329.1"/>
</dbReference>
<sequence>MDARKFLKFMEYCKKENIEPTAEELKAWWNLEKLRMALQDSERGK</sequence>
<gene>
    <name evidence="1" type="ORF">BN488_02250</name>
</gene>
<comment type="caution">
    <text evidence="1">The sequence shown here is derived from an EMBL/GenBank/DDBJ whole genome shotgun (WGS) entry which is preliminary data.</text>
</comment>
<proteinExistence type="predicted"/>
<evidence type="ECO:0000313" key="1">
    <source>
        <dbReference type="EMBL" id="CDA11223.1"/>
    </source>
</evidence>
<reference evidence="1" key="1">
    <citation type="submission" date="2012-11" db="EMBL/GenBank/DDBJ databases">
        <title>Dependencies among metagenomic species, viruses, plasmids and units of genetic variation.</title>
        <authorList>
            <person name="Nielsen H.B."/>
            <person name="Almeida M."/>
            <person name="Juncker A.S."/>
            <person name="Rasmussen S."/>
            <person name="Li J."/>
            <person name="Sunagawa S."/>
            <person name="Plichta D."/>
            <person name="Gautier L."/>
            <person name="Le Chatelier E."/>
            <person name="Peletier E."/>
            <person name="Bonde I."/>
            <person name="Nielsen T."/>
            <person name="Manichanh C."/>
            <person name="Arumugam M."/>
            <person name="Batto J."/>
            <person name="Santos M.B.Q.D."/>
            <person name="Blom N."/>
            <person name="Borruel N."/>
            <person name="Burgdorf K.S."/>
            <person name="Boumezbeur F."/>
            <person name="Casellas F."/>
            <person name="Dore J."/>
            <person name="Guarner F."/>
            <person name="Hansen T."/>
            <person name="Hildebrand F."/>
            <person name="Kaas R.S."/>
            <person name="Kennedy S."/>
            <person name="Kristiansen K."/>
            <person name="Kultima J.R."/>
            <person name="Leonard P."/>
            <person name="Levenez F."/>
            <person name="Lund O."/>
            <person name="Moumen B."/>
            <person name="Le Paslier D."/>
            <person name="Pons N."/>
            <person name="Pedersen O."/>
            <person name="Prifti E."/>
            <person name="Qin J."/>
            <person name="Raes J."/>
            <person name="Tap J."/>
            <person name="Tims S."/>
            <person name="Ussery D.W."/>
            <person name="Yamada T."/>
            <person name="MetaHit consortium"/>
            <person name="Renault P."/>
            <person name="Sicheritz-Ponten T."/>
            <person name="Bork P."/>
            <person name="Wang J."/>
            <person name="Brunak S."/>
            <person name="Ehrlich S.D."/>
        </authorList>
    </citation>
    <scope>NUCLEOTIDE SEQUENCE [LARGE SCALE GENOMIC DNA]</scope>
</reference>
<name>R5X6C5_9FIRM</name>
<organism evidence="1 2">
    <name type="scientific">Intestinibacter bartlettii CAG:1329</name>
    <dbReference type="NCBI Taxonomy" id="1263063"/>
    <lineage>
        <taxon>Bacteria</taxon>
        <taxon>Bacillati</taxon>
        <taxon>Bacillota</taxon>
        <taxon>Clostridia</taxon>
        <taxon>Peptostreptococcales</taxon>
        <taxon>Peptostreptococcaceae</taxon>
        <taxon>Intestinibacter</taxon>
    </lineage>
</organism>
<evidence type="ECO:0000313" key="2">
    <source>
        <dbReference type="Proteomes" id="UP000017980"/>
    </source>
</evidence>
<protein>
    <submittedName>
        <fullName evidence="1">Uncharacterized protein</fullName>
    </submittedName>
</protein>